<sequence>MEFQTILAVTLALFQGGLSLASPVEKQVTAAGSNTMDLAIAMLETNDMSANYPYELVHAPPLCVEVPRPVCVPSQQRCYFEVCYNLLYFTFLQHYIELILYFYNKDLRKDINAHPDGYTDAVKWIKRQIENNKKYLLEDTRFWADVTAI</sequence>
<evidence type="ECO:0000313" key="2">
    <source>
        <dbReference type="EMBL" id="KAE8390397.1"/>
    </source>
</evidence>
<dbReference type="InterPro" id="IPR049168">
    <property type="entry name" value="Glyco_hydro_134"/>
</dbReference>
<organism evidence="2">
    <name type="scientific">Petromyces alliaceus</name>
    <name type="common">Aspergillus alliaceus</name>
    <dbReference type="NCBI Taxonomy" id="209559"/>
    <lineage>
        <taxon>Eukaryota</taxon>
        <taxon>Fungi</taxon>
        <taxon>Dikarya</taxon>
        <taxon>Ascomycota</taxon>
        <taxon>Pezizomycotina</taxon>
        <taxon>Eurotiomycetes</taxon>
        <taxon>Eurotiomycetidae</taxon>
        <taxon>Eurotiales</taxon>
        <taxon>Aspergillaceae</taxon>
        <taxon>Aspergillus</taxon>
        <taxon>Aspergillus subgen. Circumdati</taxon>
    </lineage>
</organism>
<dbReference type="OrthoDB" id="2888121at2759"/>
<dbReference type="EMBL" id="ML735255">
    <property type="protein sequence ID" value="KAE8390397.1"/>
    <property type="molecule type" value="Genomic_DNA"/>
</dbReference>
<proteinExistence type="predicted"/>
<feature type="signal peptide" evidence="1">
    <location>
        <begin position="1"/>
        <end position="21"/>
    </location>
</feature>
<feature type="chain" id="PRO_5024942030" evidence="1">
    <location>
        <begin position="22"/>
        <end position="149"/>
    </location>
</feature>
<reference evidence="2" key="1">
    <citation type="submission" date="2019-04" db="EMBL/GenBank/DDBJ databases">
        <title>Friends and foes A comparative genomics studyof 23 Aspergillus species from section Flavi.</title>
        <authorList>
            <consortium name="DOE Joint Genome Institute"/>
            <person name="Kjaerbolling I."/>
            <person name="Vesth T."/>
            <person name="Frisvad J.C."/>
            <person name="Nybo J.L."/>
            <person name="Theobald S."/>
            <person name="Kildgaard S."/>
            <person name="Isbrandt T."/>
            <person name="Kuo A."/>
            <person name="Sato A."/>
            <person name="Lyhne E.K."/>
            <person name="Kogle M.E."/>
            <person name="Wiebenga A."/>
            <person name="Kun R.S."/>
            <person name="Lubbers R.J."/>
            <person name="Makela M.R."/>
            <person name="Barry K."/>
            <person name="Chovatia M."/>
            <person name="Clum A."/>
            <person name="Daum C."/>
            <person name="Haridas S."/>
            <person name="He G."/>
            <person name="LaButti K."/>
            <person name="Lipzen A."/>
            <person name="Mondo S."/>
            <person name="Riley R."/>
            <person name="Salamov A."/>
            <person name="Simmons B.A."/>
            <person name="Magnuson J.K."/>
            <person name="Henrissat B."/>
            <person name="Mortensen U.H."/>
            <person name="Larsen T.O."/>
            <person name="Devries R.P."/>
            <person name="Grigoriev I.V."/>
            <person name="Machida M."/>
            <person name="Baker S.E."/>
            <person name="Andersen M.R."/>
        </authorList>
    </citation>
    <scope>NUCLEOTIDE SEQUENCE [LARGE SCALE GENOMIC DNA]</scope>
    <source>
        <strain evidence="2">IBT 14317</strain>
    </source>
</reference>
<evidence type="ECO:0000256" key="1">
    <source>
        <dbReference type="SAM" id="SignalP"/>
    </source>
</evidence>
<protein>
    <submittedName>
        <fullName evidence="2">Uncharacterized protein</fullName>
    </submittedName>
</protein>
<keyword evidence="1" id="KW-0732">Signal</keyword>
<dbReference type="AlphaFoldDB" id="A0A5N7C991"/>
<name>A0A5N7C991_PETAA</name>
<accession>A0A5N7C991</accession>
<dbReference type="Pfam" id="PF21087">
    <property type="entry name" value="Glyco_hydro_134"/>
    <property type="match status" value="2"/>
</dbReference>
<gene>
    <name evidence="2" type="ORF">BDV23DRAFT_183498</name>
</gene>
<dbReference type="Proteomes" id="UP000326877">
    <property type="component" value="Unassembled WGS sequence"/>
</dbReference>